<evidence type="ECO:0000313" key="1">
    <source>
        <dbReference type="EMBL" id="CAI8938625.1"/>
    </source>
</evidence>
<proteinExistence type="predicted"/>
<gene>
    <name evidence="1" type="ORF">MSZNOR_4193</name>
</gene>
<protein>
    <recommendedName>
        <fullName evidence="3">Transposase</fullName>
    </recommendedName>
</protein>
<dbReference type="EMBL" id="OX458333">
    <property type="protein sequence ID" value="CAI8938625.1"/>
    <property type="molecule type" value="Genomic_DNA"/>
</dbReference>
<evidence type="ECO:0008006" key="3">
    <source>
        <dbReference type="Google" id="ProtNLM"/>
    </source>
</evidence>
<organism evidence="1 2">
    <name type="scientific">Methylocaldum szegediense</name>
    <dbReference type="NCBI Taxonomy" id="73780"/>
    <lineage>
        <taxon>Bacteria</taxon>
        <taxon>Pseudomonadati</taxon>
        <taxon>Pseudomonadota</taxon>
        <taxon>Gammaproteobacteria</taxon>
        <taxon>Methylococcales</taxon>
        <taxon>Methylococcaceae</taxon>
        <taxon>Methylocaldum</taxon>
    </lineage>
</organism>
<accession>A0ABM9I7D1</accession>
<evidence type="ECO:0000313" key="2">
    <source>
        <dbReference type="Proteomes" id="UP001162030"/>
    </source>
</evidence>
<sequence length="42" mass="4694">MSCLETLPKGTYTQEFRERAVKLVLEKKACRGGRRPTALAIA</sequence>
<dbReference type="Proteomes" id="UP001162030">
    <property type="component" value="Chromosome"/>
</dbReference>
<reference evidence="1 2" key="1">
    <citation type="submission" date="2023-03" db="EMBL/GenBank/DDBJ databases">
        <authorList>
            <person name="Pearce D."/>
        </authorList>
    </citation>
    <scope>NUCLEOTIDE SEQUENCE [LARGE SCALE GENOMIC DNA]</scope>
    <source>
        <strain evidence="1">Msz</strain>
    </source>
</reference>
<name>A0ABM9I7D1_9GAMM</name>
<keyword evidence="2" id="KW-1185">Reference proteome</keyword>